<evidence type="ECO:0008006" key="4">
    <source>
        <dbReference type="Google" id="ProtNLM"/>
    </source>
</evidence>
<keyword evidence="3" id="KW-1185">Reference proteome</keyword>
<proteinExistence type="predicted"/>
<dbReference type="PANTHER" id="PTHR36109">
    <property type="entry name" value="MEMBRANE PROTEIN-RELATED"/>
    <property type="match status" value="1"/>
</dbReference>
<dbReference type="RefSeq" id="WP_149402767.1">
    <property type="nucleotide sequence ID" value="NZ_BIXY01000053.1"/>
</dbReference>
<dbReference type="Proteomes" id="UP000322530">
    <property type="component" value="Unassembled WGS sequence"/>
</dbReference>
<comment type="caution">
    <text evidence="2">The sequence shown here is derived from an EMBL/GenBank/DDBJ whole genome shotgun (WGS) entry which is preliminary data.</text>
</comment>
<feature type="region of interest" description="Disordered" evidence="1">
    <location>
        <begin position="99"/>
        <end position="163"/>
    </location>
</feature>
<evidence type="ECO:0000313" key="2">
    <source>
        <dbReference type="EMBL" id="GCF09858.1"/>
    </source>
</evidence>
<feature type="compositionally biased region" description="Basic and acidic residues" evidence="1">
    <location>
        <begin position="114"/>
        <end position="125"/>
    </location>
</feature>
<organism evidence="2 3">
    <name type="scientific">Dictyobacter arantiisoli</name>
    <dbReference type="NCBI Taxonomy" id="2014874"/>
    <lineage>
        <taxon>Bacteria</taxon>
        <taxon>Bacillati</taxon>
        <taxon>Chloroflexota</taxon>
        <taxon>Ktedonobacteria</taxon>
        <taxon>Ktedonobacterales</taxon>
        <taxon>Dictyobacteraceae</taxon>
        <taxon>Dictyobacter</taxon>
    </lineage>
</organism>
<name>A0A5A5TF49_9CHLR</name>
<dbReference type="AlphaFoldDB" id="A0A5A5TF49"/>
<reference evidence="2 3" key="1">
    <citation type="submission" date="2019-01" db="EMBL/GenBank/DDBJ databases">
        <title>Draft genome sequence of Dictyobacter sp. Uno17.</title>
        <authorList>
            <person name="Wang C.M."/>
            <person name="Zheng Y."/>
            <person name="Sakai Y."/>
            <person name="Abe K."/>
            <person name="Yokota A."/>
            <person name="Yabe S."/>
        </authorList>
    </citation>
    <scope>NUCLEOTIDE SEQUENCE [LARGE SCALE GENOMIC DNA]</scope>
    <source>
        <strain evidence="2 3">Uno17</strain>
    </source>
</reference>
<feature type="compositionally biased region" description="Polar residues" evidence="1">
    <location>
        <begin position="128"/>
        <end position="144"/>
    </location>
</feature>
<accession>A0A5A5TF49</accession>
<dbReference type="OrthoDB" id="161169at2"/>
<dbReference type="PANTHER" id="PTHR36109:SF2">
    <property type="entry name" value="MEMBRANE PROTEIN"/>
    <property type="match status" value="1"/>
</dbReference>
<gene>
    <name evidence="2" type="ORF">KDI_34220</name>
</gene>
<evidence type="ECO:0000313" key="3">
    <source>
        <dbReference type="Proteomes" id="UP000322530"/>
    </source>
</evidence>
<sequence length="261" mass="27197">MTNVEQAVVVGSFEDRKAVVKVLEALTKAGFQEDQLGFVARTHEEHVAQAQQYAPRALARGLLGGLIGAADLLLVPFIGPSDASNVLAAALPATEEALDRLPYPGSKGHKKPLQRPDDALRETHEAPLTTSEVSETTAQRQPIETTGEDEDEEQAAHEQRTSSITGGVIGGALGAAAAALLLPGIGPVVAGGIIAAALGSGAVAGNFLGTLTNIGVPHEHARHYAREVKAGRTIVTVKESARPQEAANILRQYGALDVQIH</sequence>
<dbReference type="EMBL" id="BIXY01000053">
    <property type="protein sequence ID" value="GCF09858.1"/>
    <property type="molecule type" value="Genomic_DNA"/>
</dbReference>
<protein>
    <recommendedName>
        <fullName evidence="4">General stress protein 17M-like domain-containing protein</fullName>
    </recommendedName>
</protein>
<dbReference type="InterPro" id="IPR052948">
    <property type="entry name" value="Low_temp-induced_all0457"/>
</dbReference>
<evidence type="ECO:0000256" key="1">
    <source>
        <dbReference type="SAM" id="MobiDB-lite"/>
    </source>
</evidence>